<reference evidence="2 5" key="2">
    <citation type="submission" date="2023-10" db="EMBL/GenBank/DDBJ databases">
        <title>Development of a sustainable strategy for remediation of hydrocarbon-contaminated territories based on the waste exchange concept.</title>
        <authorList>
            <person name="Krivoruchko A."/>
        </authorList>
    </citation>
    <scope>NUCLEOTIDE SEQUENCE [LARGE SCALE GENOMIC DNA]</scope>
    <source>
        <strain evidence="2 5">IEGM 1236</strain>
    </source>
</reference>
<evidence type="ECO:0000313" key="2">
    <source>
        <dbReference type="EMBL" id="MDV7134921.1"/>
    </source>
</evidence>
<dbReference type="AlphaFoldDB" id="A0A2G3PQK9"/>
<evidence type="ECO:0000313" key="5">
    <source>
        <dbReference type="Proteomes" id="UP001185792"/>
    </source>
</evidence>
<dbReference type="EMBL" id="PEBD01000004">
    <property type="protein sequence ID" value="PHV68139.1"/>
    <property type="molecule type" value="Genomic_DNA"/>
</dbReference>
<dbReference type="Proteomes" id="UP001185792">
    <property type="component" value="Unassembled WGS sequence"/>
</dbReference>
<protein>
    <submittedName>
        <fullName evidence="3">DUF4166 domain-containing protein</fullName>
    </submittedName>
</protein>
<dbReference type="InterPro" id="IPR025311">
    <property type="entry name" value="DUF4166"/>
</dbReference>
<dbReference type="Proteomes" id="UP000225108">
    <property type="component" value="Unassembled WGS sequence"/>
</dbReference>
<keyword evidence="5" id="KW-1185">Reference proteome</keyword>
<name>A0A2G3PQK9_WILMA</name>
<accession>A0A2G3PQK9</accession>
<comment type="caution">
    <text evidence="3">The sequence shown here is derived from an EMBL/GenBank/DDBJ whole genome shotgun (WGS) entry which is preliminary data.</text>
</comment>
<reference evidence="3 4" key="1">
    <citation type="submission" date="2017-10" db="EMBL/GenBank/DDBJ databases">
        <title>The draft genome sequence of Williamsia sp. BULT 1.1 isolated from the semi-arid grassland soils from South Africa.</title>
        <authorList>
            <person name="Kabwe M.H."/>
            <person name="Govender N."/>
            <person name="Mutseka Lunga P."/>
            <person name="Vikram S."/>
            <person name="Makhalanyane T.P."/>
        </authorList>
    </citation>
    <scope>NUCLEOTIDE SEQUENCE [LARGE SCALE GENOMIC DNA]</scope>
    <source>
        <strain evidence="3 4">BULT 1.1</strain>
    </source>
</reference>
<proteinExistence type="predicted"/>
<evidence type="ECO:0000313" key="3">
    <source>
        <dbReference type="EMBL" id="PHV68139.1"/>
    </source>
</evidence>
<sequence length="223" mass="25553">MSSVIQNVLGREFENLHPNMQWRYGIDSTSQLSQVAGGMLESVYCSAMLPAMLFHMRKRNAMPTKTSRLVPFTMHNYCYQDELGRECLAVLRSFDYTTGSHGLNSLLVDGREGLVDYFGDGPELLWPLEAHADARGSLVFESGPMRLLAGPKVGMRGLLAARMRYIEGWDERHNRFRVDASVRNPVLGELIHYRGWFTARDEPCHLRDIPDEAWPLRLEEREH</sequence>
<gene>
    <name evidence="3" type="ORF">CSW57_02440</name>
    <name evidence="2" type="ORF">R4198_14545</name>
</gene>
<organism evidence="3 4">
    <name type="scientific">Williamsia marianensis</name>
    <dbReference type="NCBI Taxonomy" id="85044"/>
    <lineage>
        <taxon>Bacteria</taxon>
        <taxon>Bacillati</taxon>
        <taxon>Actinomycetota</taxon>
        <taxon>Actinomycetes</taxon>
        <taxon>Mycobacteriales</taxon>
        <taxon>Nocardiaceae</taxon>
        <taxon>Williamsia</taxon>
    </lineage>
</organism>
<dbReference type="RefSeq" id="WP_023957576.1">
    <property type="nucleotide sequence ID" value="NZ_JAWLUM010000002.1"/>
</dbReference>
<evidence type="ECO:0000313" key="4">
    <source>
        <dbReference type="Proteomes" id="UP000225108"/>
    </source>
</evidence>
<feature type="domain" description="DUF4166" evidence="1">
    <location>
        <begin position="16"/>
        <end position="197"/>
    </location>
</feature>
<dbReference type="Pfam" id="PF13761">
    <property type="entry name" value="DUF4166"/>
    <property type="match status" value="1"/>
</dbReference>
<dbReference type="EMBL" id="JAWLUM010000002">
    <property type="protein sequence ID" value="MDV7134921.1"/>
    <property type="molecule type" value="Genomic_DNA"/>
</dbReference>
<evidence type="ECO:0000259" key="1">
    <source>
        <dbReference type="Pfam" id="PF13761"/>
    </source>
</evidence>